<protein>
    <submittedName>
        <fullName evidence="2">Uncharacterized protein</fullName>
    </submittedName>
</protein>
<dbReference type="STRING" id="1891926.Fuma_04571"/>
<evidence type="ECO:0000313" key="3">
    <source>
        <dbReference type="Proteomes" id="UP000187735"/>
    </source>
</evidence>
<sequence>MKKHTGSYIVSLVISVVVWGGSASSDEMQTLALAEFRKLSLADQRELLAAAFEHRLQKTANLSYESSVFVRVQNRTNGKLGKVIWPGGRTDFQRHRLGESYRVDTKQFGEDLEAKSKPPLIQSGFNADEGVSRVRVQQPSGKITARIDTKQDIVIVHDRYSYWLTGADVPDSEFLFTYLLKDKDDWTLTTENEPSLVKLSVPWKPLHSRNRAIGDKHVWLDPARGYMPVRGEARWEDDNGWRSEEFSVDETQQFDGLWMPTKITEIIGSSSFGDAMPSAVNVIETTAQNIEMGAVTEADVRVVFPEGTEVVDAIEGVAYTIGEGNVRLGGEPLFVGNQIVNISQAPKSTPFPWLIVLNTAIVISVVVFWLKARRKQTSLPQ</sequence>
<keyword evidence="1" id="KW-0472">Membrane</keyword>
<gene>
    <name evidence="2" type="ORF">Fuma_04571</name>
</gene>
<name>A0A1P8WLJ3_9PLAN</name>
<dbReference type="KEGG" id="fmr:Fuma_04571"/>
<dbReference type="AlphaFoldDB" id="A0A1P8WLJ3"/>
<proteinExistence type="predicted"/>
<evidence type="ECO:0000313" key="2">
    <source>
        <dbReference type="EMBL" id="APZ94920.1"/>
    </source>
</evidence>
<keyword evidence="1" id="KW-0812">Transmembrane</keyword>
<keyword evidence="3" id="KW-1185">Reference proteome</keyword>
<dbReference type="Proteomes" id="UP000187735">
    <property type="component" value="Chromosome"/>
</dbReference>
<dbReference type="EMBL" id="CP017641">
    <property type="protein sequence ID" value="APZ94920.1"/>
    <property type="molecule type" value="Genomic_DNA"/>
</dbReference>
<evidence type="ECO:0000256" key="1">
    <source>
        <dbReference type="SAM" id="Phobius"/>
    </source>
</evidence>
<reference evidence="2 3" key="1">
    <citation type="journal article" date="2016" name="Front. Microbiol.">
        <title>Fuerstia marisgermanicae gen. nov., sp. nov., an Unusual Member of the Phylum Planctomycetes from the German Wadden Sea.</title>
        <authorList>
            <person name="Kohn T."/>
            <person name="Heuer A."/>
            <person name="Jogler M."/>
            <person name="Vollmers J."/>
            <person name="Boedeker C."/>
            <person name="Bunk B."/>
            <person name="Rast P."/>
            <person name="Borchert D."/>
            <person name="Glockner I."/>
            <person name="Freese H.M."/>
            <person name="Klenk H.P."/>
            <person name="Overmann J."/>
            <person name="Kaster A.K."/>
            <person name="Rohde M."/>
            <person name="Wiegand S."/>
            <person name="Jogler C."/>
        </authorList>
    </citation>
    <scope>NUCLEOTIDE SEQUENCE [LARGE SCALE GENOMIC DNA]</scope>
    <source>
        <strain evidence="2 3">NH11</strain>
    </source>
</reference>
<feature type="transmembrane region" description="Helical" evidence="1">
    <location>
        <begin position="351"/>
        <end position="370"/>
    </location>
</feature>
<accession>A0A1P8WLJ3</accession>
<organism evidence="2 3">
    <name type="scientific">Fuerstiella marisgermanici</name>
    <dbReference type="NCBI Taxonomy" id="1891926"/>
    <lineage>
        <taxon>Bacteria</taxon>
        <taxon>Pseudomonadati</taxon>
        <taxon>Planctomycetota</taxon>
        <taxon>Planctomycetia</taxon>
        <taxon>Planctomycetales</taxon>
        <taxon>Planctomycetaceae</taxon>
        <taxon>Fuerstiella</taxon>
    </lineage>
</organism>
<keyword evidence="1" id="KW-1133">Transmembrane helix</keyword>